<organism evidence="9 10">
    <name type="scientific">Trypanosoma equiperdum</name>
    <dbReference type="NCBI Taxonomy" id="5694"/>
    <lineage>
        <taxon>Eukaryota</taxon>
        <taxon>Discoba</taxon>
        <taxon>Euglenozoa</taxon>
        <taxon>Kinetoplastea</taxon>
        <taxon>Metakinetoplastina</taxon>
        <taxon>Trypanosomatida</taxon>
        <taxon>Trypanosomatidae</taxon>
        <taxon>Trypanosoma</taxon>
    </lineage>
</organism>
<dbReference type="GO" id="GO:0003724">
    <property type="term" value="F:RNA helicase activity"/>
    <property type="evidence" value="ECO:0007669"/>
    <property type="project" value="UniProtKB-EC"/>
</dbReference>
<evidence type="ECO:0000256" key="3">
    <source>
        <dbReference type="ARBA" id="ARBA00022840"/>
    </source>
</evidence>
<feature type="region of interest" description="Disordered" evidence="6">
    <location>
        <begin position="169"/>
        <end position="196"/>
    </location>
</feature>
<dbReference type="Pfam" id="PF00270">
    <property type="entry name" value="DEAD"/>
    <property type="match status" value="2"/>
</dbReference>
<dbReference type="VEuPathDB" id="TriTrypDB:TEOVI_000067600"/>
<keyword evidence="2 5" id="KW-0378">Hydrolase</keyword>
<keyword evidence="3 5" id="KW-0067">ATP-binding</keyword>
<keyword evidence="4 5" id="KW-0694">RNA-binding</keyword>
<dbReference type="Pfam" id="PF00271">
    <property type="entry name" value="Helicase_C"/>
    <property type="match status" value="1"/>
</dbReference>
<dbReference type="Gene3D" id="3.40.50.300">
    <property type="entry name" value="P-loop containing nucleotide triphosphate hydrolases"/>
    <property type="match status" value="3"/>
</dbReference>
<comment type="domain">
    <text evidence="5">The Q motif is unique to and characteristic of the DEAD box family of RNA helicases and controls ATP binding and hydrolysis.</text>
</comment>
<feature type="domain" description="Helicase C-terminal" evidence="8">
    <location>
        <begin position="494"/>
        <end position="651"/>
    </location>
</feature>
<comment type="function">
    <text evidence="5">RNA helicase.</text>
</comment>
<comment type="catalytic activity">
    <reaction evidence="5">
        <text>ATP + H2O = ADP + phosphate + H(+)</text>
        <dbReference type="Rhea" id="RHEA:13065"/>
        <dbReference type="ChEBI" id="CHEBI:15377"/>
        <dbReference type="ChEBI" id="CHEBI:15378"/>
        <dbReference type="ChEBI" id="CHEBI:30616"/>
        <dbReference type="ChEBI" id="CHEBI:43474"/>
        <dbReference type="ChEBI" id="CHEBI:456216"/>
        <dbReference type="EC" id="3.6.4.13"/>
    </reaction>
</comment>
<evidence type="ECO:0000256" key="2">
    <source>
        <dbReference type="ARBA" id="ARBA00022801"/>
    </source>
</evidence>
<dbReference type="FunFam" id="3.40.50.300:FF:003509">
    <property type="entry name" value="Putative ATP-dependent RNA helicase"/>
    <property type="match status" value="1"/>
</dbReference>
<dbReference type="InterPro" id="IPR014001">
    <property type="entry name" value="Helicase_ATP-bd"/>
</dbReference>
<comment type="similarity">
    <text evidence="5">Belongs to the DEAD box helicase family.</text>
</comment>
<reference evidence="9" key="1">
    <citation type="submission" date="2016-09" db="EMBL/GenBank/DDBJ databases">
        <authorList>
            <person name="Hebert L."/>
            <person name="Moumen B."/>
        </authorList>
    </citation>
    <scope>NUCLEOTIDE SEQUENCE [LARGE SCALE GENOMIC DNA]</scope>
    <source>
        <strain evidence="9">OVI</strain>
    </source>
</reference>
<feature type="domain" description="Helicase ATP-binding" evidence="7">
    <location>
        <begin position="43"/>
        <end position="314"/>
    </location>
</feature>
<dbReference type="GO" id="GO:0005524">
    <property type="term" value="F:ATP binding"/>
    <property type="evidence" value="ECO:0007669"/>
    <property type="project" value="UniProtKB-UniRule"/>
</dbReference>
<dbReference type="SUPFAM" id="SSF52540">
    <property type="entry name" value="P-loop containing nucleoside triphosphate hydrolases"/>
    <property type="match status" value="1"/>
</dbReference>
<accession>A0A1G4IA91</accession>
<feature type="region of interest" description="Disordered" evidence="6">
    <location>
        <begin position="325"/>
        <end position="380"/>
    </location>
</feature>
<dbReference type="RefSeq" id="XP_067080148.1">
    <property type="nucleotide sequence ID" value="XM_067224047.1"/>
</dbReference>
<dbReference type="GO" id="GO:0003723">
    <property type="term" value="F:RNA binding"/>
    <property type="evidence" value="ECO:0007669"/>
    <property type="project" value="UniProtKB-UniRule"/>
</dbReference>
<feature type="region of interest" description="Disordered" evidence="6">
    <location>
        <begin position="439"/>
        <end position="465"/>
    </location>
</feature>
<name>A0A1G4IA91_TRYEQ</name>
<dbReference type="InterPro" id="IPR027417">
    <property type="entry name" value="P-loop_NTPase"/>
</dbReference>
<evidence type="ECO:0000313" key="10">
    <source>
        <dbReference type="Proteomes" id="UP000195570"/>
    </source>
</evidence>
<dbReference type="GeneID" id="92374616"/>
<dbReference type="EMBL" id="CZPT02001153">
    <property type="protein sequence ID" value="SCU69119.1"/>
    <property type="molecule type" value="Genomic_DNA"/>
</dbReference>
<dbReference type="SMART" id="SM00490">
    <property type="entry name" value="HELICc"/>
    <property type="match status" value="1"/>
</dbReference>
<evidence type="ECO:0000256" key="6">
    <source>
        <dbReference type="SAM" id="MobiDB-lite"/>
    </source>
</evidence>
<proteinExistence type="inferred from homology"/>
<sequence length="739" mass="81819">MLSPWNDCVGDDHQWILKPLQNRLRYERPLPVQQAVVPTVRRALLSGLPMDVCLTAPTGSGKTLCYLLPLLQMITEAKKGTNHTRLLALVLVPTKALGQQVTHELQRLTRGTTITTVSLCDEMSVKEEAAALVRTVRLVGSGTHQTQGHYRNVPYMNIYNGDSVSLPSNAAGVAHNEDESEDGASSSDGGNGEEVGYDSMVDSSLHYYSRADIVISTPQRLLRHLDGTPGFTLLHLRLLVIDEADQVLSGNFANFVAKVVERFEEEQASRVGSTGDRRRLTQLTYSLHKFLCSATLSSHITRISEVRLRNCRHFTLDSFGTEIQREDEGEPLPLPSTDDTGSRKKNKRDQERGNANTKNKRGDDVGKGGEEDSCEDGNEEVKLPLSRQQLVRTSFALPPRLQEHVVFVEDWYRHAVLLKLVRAIVDKQKKAEALVEEHKRREEGLAAQDDESEGTGLGSNGYGTFSRENVRECESTEFRALPHRRRGASKLVGASDPSYPSCDDDAGRRIVIFCRSADEARVMGHFLLSAGVQATEFTTLATESERRRALLKSRPDSCVVASDALMRGVDVPNVGHVIMYNPPETLSQYVHRAGRTARAMRAGHLHLLLQKLGPSGTMKDGEVAMFKAISAAVSRMQPVRYERHFFMFDVAPTQLGKVAIESSPEGGNNGEGRGLVKDKARLLIEEADRYLKETQLRLTGRWVSALESARRGDAVGNKPSSATFGGSRRFISQTKRERG</sequence>
<keyword evidence="5 9" id="KW-0347">Helicase</keyword>
<dbReference type="SMART" id="SM00487">
    <property type="entry name" value="DEXDc"/>
    <property type="match status" value="1"/>
</dbReference>
<dbReference type="PROSITE" id="PS51192">
    <property type="entry name" value="HELICASE_ATP_BIND_1"/>
    <property type="match status" value="1"/>
</dbReference>
<feature type="region of interest" description="Disordered" evidence="6">
    <location>
        <begin position="713"/>
        <end position="739"/>
    </location>
</feature>
<dbReference type="AlphaFoldDB" id="A0A1G4IA91"/>
<dbReference type="EC" id="3.6.4.13" evidence="5"/>
<dbReference type="InterPro" id="IPR001650">
    <property type="entry name" value="Helicase_C-like"/>
</dbReference>
<keyword evidence="1 5" id="KW-0547">Nucleotide-binding</keyword>
<gene>
    <name evidence="9" type="ORF">TEOVI_000067600</name>
</gene>
<dbReference type="PROSITE" id="PS51194">
    <property type="entry name" value="HELICASE_CTER"/>
    <property type="match status" value="1"/>
</dbReference>
<evidence type="ECO:0000313" key="9">
    <source>
        <dbReference type="EMBL" id="SCU69119.1"/>
    </source>
</evidence>
<evidence type="ECO:0000259" key="8">
    <source>
        <dbReference type="PROSITE" id="PS51194"/>
    </source>
</evidence>
<evidence type="ECO:0000256" key="1">
    <source>
        <dbReference type="ARBA" id="ARBA00022741"/>
    </source>
</evidence>
<evidence type="ECO:0000259" key="7">
    <source>
        <dbReference type="PROSITE" id="PS51192"/>
    </source>
</evidence>
<dbReference type="CDD" id="cd17956">
    <property type="entry name" value="DEADc_DDX51"/>
    <property type="match status" value="1"/>
</dbReference>
<dbReference type="Proteomes" id="UP000195570">
    <property type="component" value="Unassembled WGS sequence"/>
</dbReference>
<feature type="compositionally biased region" description="Basic and acidic residues" evidence="6">
    <location>
        <begin position="360"/>
        <end position="370"/>
    </location>
</feature>
<protein>
    <recommendedName>
        <fullName evidence="5">ATP-dependent RNA helicase</fullName>
        <ecNumber evidence="5">3.6.4.13</ecNumber>
    </recommendedName>
</protein>
<dbReference type="GO" id="GO:0016787">
    <property type="term" value="F:hydrolase activity"/>
    <property type="evidence" value="ECO:0007669"/>
    <property type="project" value="UniProtKB-KW"/>
</dbReference>
<keyword evidence="10" id="KW-1185">Reference proteome</keyword>
<comment type="caution">
    <text evidence="9">The sequence shown here is derived from an EMBL/GenBank/DDBJ whole genome shotgun (WGS) entry which is preliminary data.</text>
</comment>
<dbReference type="PANTHER" id="PTHR24031">
    <property type="entry name" value="RNA HELICASE"/>
    <property type="match status" value="1"/>
</dbReference>
<dbReference type="InterPro" id="IPR011545">
    <property type="entry name" value="DEAD/DEAH_box_helicase_dom"/>
</dbReference>
<evidence type="ECO:0000256" key="5">
    <source>
        <dbReference type="RuleBase" id="RU365068"/>
    </source>
</evidence>
<evidence type="ECO:0000256" key="4">
    <source>
        <dbReference type="ARBA" id="ARBA00022884"/>
    </source>
</evidence>